<keyword evidence="1" id="KW-0175">Coiled coil</keyword>
<feature type="compositionally biased region" description="Basic and acidic residues" evidence="2">
    <location>
        <begin position="1008"/>
        <end position="1026"/>
    </location>
</feature>
<gene>
    <name evidence="3" type="ORF">Cvel_20228</name>
</gene>
<evidence type="ECO:0000313" key="3">
    <source>
        <dbReference type="EMBL" id="CEM23348.1"/>
    </source>
</evidence>
<feature type="region of interest" description="Disordered" evidence="2">
    <location>
        <begin position="45"/>
        <end position="96"/>
    </location>
</feature>
<reference evidence="3" key="1">
    <citation type="submission" date="2014-11" db="EMBL/GenBank/DDBJ databases">
        <authorList>
            <person name="Otto D Thomas"/>
            <person name="Naeem Raeece"/>
        </authorList>
    </citation>
    <scope>NUCLEOTIDE SEQUENCE</scope>
</reference>
<feature type="compositionally biased region" description="Low complexity" evidence="2">
    <location>
        <begin position="913"/>
        <end position="930"/>
    </location>
</feature>
<feature type="compositionally biased region" description="Basic and acidic residues" evidence="2">
    <location>
        <begin position="68"/>
        <end position="81"/>
    </location>
</feature>
<feature type="coiled-coil region" evidence="1">
    <location>
        <begin position="669"/>
        <end position="749"/>
    </location>
</feature>
<dbReference type="EMBL" id="CDMZ01000886">
    <property type="protein sequence ID" value="CEM23348.1"/>
    <property type="molecule type" value="Genomic_DNA"/>
</dbReference>
<feature type="compositionally biased region" description="Basic and acidic residues" evidence="2">
    <location>
        <begin position="45"/>
        <end position="57"/>
    </location>
</feature>
<evidence type="ECO:0000256" key="1">
    <source>
        <dbReference type="SAM" id="Coils"/>
    </source>
</evidence>
<feature type="compositionally biased region" description="Basic and acidic residues" evidence="2">
    <location>
        <begin position="482"/>
        <end position="497"/>
    </location>
</feature>
<feature type="region of interest" description="Disordered" evidence="2">
    <location>
        <begin position="167"/>
        <end position="242"/>
    </location>
</feature>
<sequence>MSGQDLGQPSGTFSKKGSDESVEVKFSKAGIQKLSETMAKSMENFKESFKFKMQHSDEDQEDGGGEGENEREGGERKEGDSRSQSPSRGGMGQLKMISKLTKLEAAREEDSAYLKGLQHPFLYASKGNKASPCTLPPPNVQAVDGAHKSLDQRLCQLEVVLGNFITAPHRGYGAPKPAPARADSSGNTREGERGGEGQEGDETNANEAQDVQRNTEKQSNSAQPADILNKVEKWRRSSSSDSGWGTLEVRVLSNDVDGVREGIEGVNEKVTGTQAQVVQMREEINELRRMMASFQDQSQRQATRFEKTTARFESELTALREHMQKIGLFDQNVADMLAKADERRLLLQQRVERLEEILRNANLGFDPELLDDWRQRMEDEQRRKLSDWSKQFEKLSQSLMAFKEVTVSQLLKVLADARYTRHHPAIGGVTVGGGGVSGRATPQRGGALVRLGSRQGSGSFSKSPAARAVTVADLAANVLKETERAEKEEEDAEKPKEIANAFADKAVVKPAKSPDPAARSLTTAPPHPSLAKSSPPDKAVEISSGATKTEPPQDATVFDKQTNARTSIWNNLDYHMEDKTEAGVLRKKERYFHAWRLFIEIRRMQKEAAKVLTKRLRRVTGRLSVRLWKKQIRLLQRYQHQAKIQKLMDGLAKVSAVVEKLAATGGDWLKDQLKKIHEALEELDRKKMDALDSLEKEQKKENDQMQEQIDALVAAVKQLQEMSSNPDEIANLKKALEDLNRDVFTCLEEIDKKLKMCATKAELNLKADKETTDALEESVKKILGLIADFWKKHNADLQRLRDAVAALFALLNGKGLNYIPALAQGYDPNFKCLSCNEHPENFWEHMCFGNDGQLFKCSNEAGFALNSRPSPMYQLDIHLASLGEEPASHQLMINLQSPRDLAGMGGGTENPGRSASPPRPTSARSRPSSAARRDRNVNWTNQGSGSGEHLGSSVPSLPPRPSSALGSSRKDESRGSRHGHREAPPSLSLSGRAAGNPRQGLTRAHTAYPEKDRRPFVGGESGRRFDQGYGNRRSKTAANFQQEPESLELARGDGGGGTGAARRAASRTDF</sequence>
<feature type="compositionally biased region" description="Acidic residues" evidence="2">
    <location>
        <begin position="58"/>
        <end position="67"/>
    </location>
</feature>
<organism evidence="3">
    <name type="scientific">Chromera velia CCMP2878</name>
    <dbReference type="NCBI Taxonomy" id="1169474"/>
    <lineage>
        <taxon>Eukaryota</taxon>
        <taxon>Sar</taxon>
        <taxon>Alveolata</taxon>
        <taxon>Colpodellida</taxon>
        <taxon>Chromeraceae</taxon>
        <taxon>Chromera</taxon>
    </lineage>
</organism>
<feature type="compositionally biased region" description="Polar residues" evidence="2">
    <location>
        <begin position="1"/>
        <end position="15"/>
    </location>
</feature>
<feature type="coiled-coil region" evidence="1">
    <location>
        <begin position="270"/>
        <end position="297"/>
    </location>
</feature>
<feature type="region of interest" description="Disordered" evidence="2">
    <location>
        <begin position="482"/>
        <end position="556"/>
    </location>
</feature>
<name>A0A0G4G5L1_9ALVE</name>
<accession>A0A0G4G5L1</accession>
<feature type="compositionally biased region" description="Polar residues" evidence="2">
    <location>
        <begin position="205"/>
        <end position="223"/>
    </location>
</feature>
<dbReference type="AlphaFoldDB" id="A0A0G4G5L1"/>
<proteinExistence type="predicted"/>
<feature type="region of interest" description="Disordered" evidence="2">
    <location>
        <begin position="898"/>
        <end position="1070"/>
    </location>
</feature>
<feature type="region of interest" description="Disordered" evidence="2">
    <location>
        <begin position="1"/>
        <end position="24"/>
    </location>
</feature>
<evidence type="ECO:0000256" key="2">
    <source>
        <dbReference type="SAM" id="MobiDB-lite"/>
    </source>
</evidence>
<protein>
    <submittedName>
        <fullName evidence="3">Uncharacterized protein</fullName>
    </submittedName>
</protein>
<dbReference type="VEuPathDB" id="CryptoDB:Cvel_20228"/>